<dbReference type="Proteomes" id="UP000536720">
    <property type="component" value="Unassembled WGS sequence"/>
</dbReference>
<feature type="compositionally biased region" description="Low complexity" evidence="1">
    <location>
        <begin position="347"/>
        <end position="357"/>
    </location>
</feature>
<name>A0A7Y6DHE4_9PSED</name>
<evidence type="ECO:0000313" key="2">
    <source>
        <dbReference type="EMBL" id="NUT87133.1"/>
    </source>
</evidence>
<evidence type="ECO:0000256" key="1">
    <source>
        <dbReference type="SAM" id="MobiDB-lite"/>
    </source>
</evidence>
<dbReference type="RefSeq" id="WP_175362542.1">
    <property type="nucleotide sequence ID" value="NZ_JABFMR010000008.1"/>
</dbReference>
<evidence type="ECO:0000313" key="3">
    <source>
        <dbReference type="Proteomes" id="UP000536720"/>
    </source>
</evidence>
<protein>
    <submittedName>
        <fullName evidence="2">Uncharacterized protein</fullName>
    </submittedName>
</protein>
<organism evidence="2 3">
    <name type="scientific">Pseudomonas corrugata</name>
    <dbReference type="NCBI Taxonomy" id="47879"/>
    <lineage>
        <taxon>Bacteria</taxon>
        <taxon>Pseudomonadati</taxon>
        <taxon>Pseudomonadota</taxon>
        <taxon>Gammaproteobacteria</taxon>
        <taxon>Pseudomonadales</taxon>
        <taxon>Pseudomonadaceae</taxon>
        <taxon>Pseudomonas</taxon>
    </lineage>
</organism>
<sequence length="366" mass="40171">MSDAKKYHVGDSGLVEGEALGRITVYLAADYDRLIDVYLAAGDRAQALATRIHHLEQSERQAQQTATLALSTGARVALERDALQQRLTVQDQRVDDLGAALKFYADRDHYSTDDELNWDSCSGEPSNILWHESEPWFIEDGSIARAALAEPVPPAGGEPEVVARVVATGGPHDREDRVLCEQQAELPAIGTELVDRTHVTRLQAEVEEWRASNKANALAAGKLVEDLQVELTKARELLKEADSFMYIMTGHDSHARLVHQYGKEWWIPVNELRGKICTALSNQSAPVAVVSRDICPNCQGSTYGCATCIPDFTPGNGNRAQRRALKLYGFKVLEEPTLSPNEIKVVPAPTAEPTPTAYDGFDNGID</sequence>
<feature type="region of interest" description="Disordered" evidence="1">
    <location>
        <begin position="345"/>
        <end position="366"/>
    </location>
</feature>
<accession>A0A7Y6DHE4</accession>
<reference evidence="2 3" key="1">
    <citation type="journal article" date="2020" name="Front. Plant Sci.">
        <title>Isolation of Rhizosphere Bacteria That Improve Quality and Water Stress Tolerance in Greenhouse Ornamentals.</title>
        <authorList>
            <person name="Nordstedt N.P."/>
            <person name="Jones M.L."/>
        </authorList>
    </citation>
    <scope>NUCLEOTIDE SEQUENCE [LARGE SCALE GENOMIC DNA]</scope>
    <source>
        <strain evidence="2 3">C7D2</strain>
    </source>
</reference>
<dbReference type="AlphaFoldDB" id="A0A7Y6DHE4"/>
<dbReference type="EMBL" id="JABFMR010000008">
    <property type="protein sequence ID" value="NUT87133.1"/>
    <property type="molecule type" value="Genomic_DNA"/>
</dbReference>
<proteinExistence type="predicted"/>
<gene>
    <name evidence="2" type="ORF">HNO91_11915</name>
</gene>
<comment type="caution">
    <text evidence="2">The sequence shown here is derived from an EMBL/GenBank/DDBJ whole genome shotgun (WGS) entry which is preliminary data.</text>
</comment>